<sequence length="114" mass="13146">MLSQKCPRNPFFAEHIDPTCGAVVCDQQFLADHLEVSTRTIRNWLKYLETERALVRIPVAGRVCAYALDPHEVWKGYDNAKEYAAFVTKTLVNKDGDIKRRIMSMFSPEERPDD</sequence>
<name>A0A831GV18_ECOLX</name>
<dbReference type="AlphaFoldDB" id="A0A831GV18"/>
<accession>A0A831GV18</accession>
<reference evidence="1" key="2">
    <citation type="submission" date="2018-12" db="EMBL/GenBank/DDBJ databases">
        <authorList>
            <consortium name="NCBI Pathogen Detection Project"/>
        </authorList>
    </citation>
    <scope>NUCLEOTIDE SEQUENCE</scope>
    <source>
        <strain evidence="1">EuSCAPE_DE065</strain>
    </source>
</reference>
<reference evidence="1" key="1">
    <citation type="journal article" date="2018" name="Genome Biol.">
        <title>SKESA: strategic k-mer extension for scrupulous assemblies.</title>
        <authorList>
            <person name="Souvorov A."/>
            <person name="Agarwala R."/>
            <person name="Lipman D.J."/>
        </authorList>
    </citation>
    <scope>NUCLEOTIDE SEQUENCE [LARGE SCALE GENOMIC DNA]</scope>
    <source>
        <strain evidence="1">EuSCAPE_DE065</strain>
    </source>
</reference>
<proteinExistence type="predicted"/>
<dbReference type="EMBL" id="DABHXT010000064">
    <property type="protein sequence ID" value="HAJ5961126.1"/>
    <property type="molecule type" value="Genomic_DNA"/>
</dbReference>
<protein>
    <submittedName>
        <fullName evidence="1">HTH domain-containing protein</fullName>
    </submittedName>
</protein>
<organism evidence="1">
    <name type="scientific">Escherichia coli</name>
    <dbReference type="NCBI Taxonomy" id="562"/>
    <lineage>
        <taxon>Bacteria</taxon>
        <taxon>Pseudomonadati</taxon>
        <taxon>Pseudomonadota</taxon>
        <taxon>Gammaproteobacteria</taxon>
        <taxon>Enterobacterales</taxon>
        <taxon>Enterobacteriaceae</taxon>
        <taxon>Escherichia</taxon>
    </lineage>
</organism>
<comment type="caution">
    <text evidence="1">The sequence shown here is derived from an EMBL/GenBank/DDBJ whole genome shotgun (WGS) entry which is preliminary data.</text>
</comment>
<evidence type="ECO:0000313" key="1">
    <source>
        <dbReference type="EMBL" id="HAJ5961126.1"/>
    </source>
</evidence>
<feature type="non-terminal residue" evidence="1">
    <location>
        <position position="114"/>
    </location>
</feature>
<gene>
    <name evidence="1" type="ORF">HMV95_23220</name>
</gene>
<dbReference type="Proteomes" id="UP000846355">
    <property type="component" value="Unassembled WGS sequence"/>
</dbReference>